<proteinExistence type="predicted"/>
<reference evidence="2 3" key="1">
    <citation type="submission" date="2018-04" db="EMBL/GenBank/DDBJ databases">
        <title>The genome of golden apple snail Pomacea canaliculata provides insight into stress tolerance and invasive adaptation.</title>
        <authorList>
            <person name="Liu C."/>
            <person name="Liu B."/>
            <person name="Ren Y."/>
            <person name="Zhang Y."/>
            <person name="Wang H."/>
            <person name="Li S."/>
            <person name="Jiang F."/>
            <person name="Yin L."/>
            <person name="Zhang G."/>
            <person name="Qian W."/>
            <person name="Fan W."/>
        </authorList>
    </citation>
    <scope>NUCLEOTIDE SEQUENCE [LARGE SCALE GENOMIC DNA]</scope>
    <source>
        <strain evidence="2">SZHN2017</strain>
        <tissue evidence="2">Muscle</tissue>
    </source>
</reference>
<dbReference type="EMBL" id="PZQS01000006">
    <property type="protein sequence ID" value="PVD29305.1"/>
    <property type="molecule type" value="Genomic_DNA"/>
</dbReference>
<accession>A0A2T7P798</accession>
<sequence>MGPKAVLVFAAVCSGLAMVRSQAIMDCENYNPNICFSDVVPFCLQNGTIVISICEAKRAVCRENAQLDETFAACRPQQPNFDCDNFNPMVCSKDTIPFCLTDGTAITGRCEAQKAVCKEGKTIDPSFKACDKISPRSEDLDNDSSKLAASLSTLCLIFISLLL</sequence>
<evidence type="ECO:0000256" key="1">
    <source>
        <dbReference type="SAM" id="SignalP"/>
    </source>
</evidence>
<feature type="chain" id="PRO_5015421321" description="Kazal-like domain-containing protein" evidence="1">
    <location>
        <begin position="22"/>
        <end position="163"/>
    </location>
</feature>
<dbReference type="AlphaFoldDB" id="A0A2T7P798"/>
<keyword evidence="1" id="KW-0732">Signal</keyword>
<organism evidence="2 3">
    <name type="scientific">Pomacea canaliculata</name>
    <name type="common">Golden apple snail</name>
    <dbReference type="NCBI Taxonomy" id="400727"/>
    <lineage>
        <taxon>Eukaryota</taxon>
        <taxon>Metazoa</taxon>
        <taxon>Spiralia</taxon>
        <taxon>Lophotrochozoa</taxon>
        <taxon>Mollusca</taxon>
        <taxon>Gastropoda</taxon>
        <taxon>Caenogastropoda</taxon>
        <taxon>Architaenioglossa</taxon>
        <taxon>Ampullarioidea</taxon>
        <taxon>Ampullariidae</taxon>
        <taxon>Pomacea</taxon>
    </lineage>
</organism>
<feature type="signal peptide" evidence="1">
    <location>
        <begin position="1"/>
        <end position="21"/>
    </location>
</feature>
<gene>
    <name evidence="2" type="ORF">C0Q70_11902</name>
</gene>
<dbReference type="Proteomes" id="UP000245119">
    <property type="component" value="Linkage Group LG6"/>
</dbReference>
<evidence type="ECO:0000313" key="2">
    <source>
        <dbReference type="EMBL" id="PVD29305.1"/>
    </source>
</evidence>
<evidence type="ECO:0008006" key="4">
    <source>
        <dbReference type="Google" id="ProtNLM"/>
    </source>
</evidence>
<protein>
    <recommendedName>
        <fullName evidence="4">Kazal-like domain-containing protein</fullName>
    </recommendedName>
</protein>
<name>A0A2T7P798_POMCA</name>
<evidence type="ECO:0000313" key="3">
    <source>
        <dbReference type="Proteomes" id="UP000245119"/>
    </source>
</evidence>
<comment type="caution">
    <text evidence="2">The sequence shown here is derived from an EMBL/GenBank/DDBJ whole genome shotgun (WGS) entry which is preliminary data.</text>
</comment>
<keyword evidence="3" id="KW-1185">Reference proteome</keyword>